<gene>
    <name evidence="2" type="ORF">JM93_03210</name>
</gene>
<evidence type="ECO:0000256" key="1">
    <source>
        <dbReference type="SAM" id="Phobius"/>
    </source>
</evidence>
<protein>
    <submittedName>
        <fullName evidence="2">Uncharacterized protein</fullName>
    </submittedName>
</protein>
<dbReference type="EMBL" id="VLLF01000008">
    <property type="protein sequence ID" value="TWI82696.1"/>
    <property type="molecule type" value="Genomic_DNA"/>
</dbReference>
<dbReference type="AlphaFoldDB" id="A0A562SPT0"/>
<keyword evidence="1" id="KW-0812">Transmembrane</keyword>
<sequence length="130" mass="14367">MASLPAAWARGNFAIGVVAFLRVDPPIRAGLRVTVTCGNQMSNKHGVRSEPFRVNIMLADDRRFHHERSLEIALRALSFLLLFIRGLLTLHIGTPQSGNRFNSHDLSLCLFQIGTPDACLTLNPQVSCQT</sequence>
<reference evidence="2 3" key="1">
    <citation type="submission" date="2019-07" db="EMBL/GenBank/DDBJ databases">
        <title>Genomic Encyclopedia of Archaeal and Bacterial Type Strains, Phase II (KMG-II): from individual species to whole genera.</title>
        <authorList>
            <person name="Goeker M."/>
        </authorList>
    </citation>
    <scope>NUCLEOTIDE SEQUENCE [LARGE SCALE GENOMIC DNA]</scope>
    <source>
        <strain evidence="2 3">ATCC BAA-252</strain>
    </source>
</reference>
<keyword evidence="3" id="KW-1185">Reference proteome</keyword>
<proteinExistence type="predicted"/>
<feature type="transmembrane region" description="Helical" evidence="1">
    <location>
        <begin position="72"/>
        <end position="93"/>
    </location>
</feature>
<organism evidence="2 3">
    <name type="scientific">Roseibium hamelinense</name>
    <dbReference type="NCBI Taxonomy" id="150831"/>
    <lineage>
        <taxon>Bacteria</taxon>
        <taxon>Pseudomonadati</taxon>
        <taxon>Pseudomonadota</taxon>
        <taxon>Alphaproteobacteria</taxon>
        <taxon>Hyphomicrobiales</taxon>
        <taxon>Stappiaceae</taxon>
        <taxon>Roseibium</taxon>
    </lineage>
</organism>
<evidence type="ECO:0000313" key="2">
    <source>
        <dbReference type="EMBL" id="TWI82696.1"/>
    </source>
</evidence>
<comment type="caution">
    <text evidence="2">The sequence shown here is derived from an EMBL/GenBank/DDBJ whole genome shotgun (WGS) entry which is preliminary data.</text>
</comment>
<keyword evidence="1" id="KW-1133">Transmembrane helix</keyword>
<dbReference type="Proteomes" id="UP000320593">
    <property type="component" value="Unassembled WGS sequence"/>
</dbReference>
<keyword evidence="1" id="KW-0472">Membrane</keyword>
<name>A0A562SPT0_9HYPH</name>
<evidence type="ECO:0000313" key="3">
    <source>
        <dbReference type="Proteomes" id="UP000320593"/>
    </source>
</evidence>
<accession>A0A562SPT0</accession>